<proteinExistence type="predicted"/>
<dbReference type="EMBL" id="LBWB01000053">
    <property type="protein sequence ID" value="KKQ97101.1"/>
    <property type="molecule type" value="Genomic_DNA"/>
</dbReference>
<protein>
    <recommendedName>
        <fullName evidence="4">Portal protein</fullName>
    </recommendedName>
</protein>
<dbReference type="InterPro" id="IPR010823">
    <property type="entry name" value="Portal_Gp20"/>
</dbReference>
<sequence length="636" mass="71846">MANRNGKNIKNTESFLFKGLTRIFSGPISNFHRQNVRNYKRNQLDKYHFKSASGKEFRKSSSSPLSNLYAMSKANVNRAERYMDFDAMEFVGEINSALDIYASEMTMSSALSKMLTINCANEEIKGVLENLYHNILNVDFNLFGWCRSLCKYGDAFVYLDIDENMGITSFMGLPAMEVERLEGEDKTNPNYVQYQWNSGGLTFENWQVAHFRILGNDKFSPYGTSCLDPVRRIFRQLQLQEDAMMAYRVVRSPDRRVFYIDVGGIPEKDVEQSISEDFYIPVVGNTSATRIETLPGGSYVGDIDDVKYLRDKLMSGLKIPHSYLIGTEGAIEDKTTLSQKDIQFAKTIQRLQKSVISELEKIGIIHLYVLGYRANDLVSFSLRLNNPSKIAELQELEHWKTKFDVASAATEGFFSRRWVAKNILNMTDEEFLRNTREMFFDAQLSAELEMTSTPEEDIAAGDLGSELGSSEGEPEQSDDVLLAAPGKEPEGILPEGPITTDFSAMAPKMVQKGHVTAGSNGKVYVPAKVDKRGGGARLRHMRSLYSDESGRATSRNVFKGGNELRALSRGIFENYETNYKKTIFEELDEKKKLESGFSNEDLDMAESTKTIEKIIEGLEGTSWKNSIRKKVNSDEQ</sequence>
<dbReference type="STRING" id="1618574.UT24_C0053G0008"/>
<dbReference type="Proteomes" id="UP000033881">
    <property type="component" value="Unassembled WGS sequence"/>
</dbReference>
<evidence type="ECO:0000313" key="3">
    <source>
        <dbReference type="Proteomes" id="UP000033881"/>
    </source>
</evidence>
<evidence type="ECO:0000313" key="2">
    <source>
        <dbReference type="EMBL" id="KKQ97101.1"/>
    </source>
</evidence>
<name>A0A0G0Q631_9BACT</name>
<reference evidence="2 3" key="1">
    <citation type="journal article" date="2015" name="Nature">
        <title>rRNA introns, odd ribosomes, and small enigmatic genomes across a large radiation of phyla.</title>
        <authorList>
            <person name="Brown C.T."/>
            <person name="Hug L.A."/>
            <person name="Thomas B.C."/>
            <person name="Sharon I."/>
            <person name="Castelle C.J."/>
            <person name="Singh A."/>
            <person name="Wilkins M.J."/>
            <person name="Williams K.H."/>
            <person name="Banfield J.F."/>
        </authorList>
    </citation>
    <scope>NUCLEOTIDE SEQUENCE [LARGE SCALE GENOMIC DNA]</scope>
</reference>
<dbReference type="Pfam" id="PF07230">
    <property type="entry name" value="Portal_T4"/>
    <property type="match status" value="1"/>
</dbReference>
<evidence type="ECO:0008006" key="4">
    <source>
        <dbReference type="Google" id="ProtNLM"/>
    </source>
</evidence>
<feature type="region of interest" description="Disordered" evidence="1">
    <location>
        <begin position="459"/>
        <end position="478"/>
    </location>
</feature>
<gene>
    <name evidence="2" type="ORF">UT24_C0053G0008</name>
</gene>
<organism evidence="2 3">
    <name type="scientific">Candidatus Woesebacteria bacterium GW2011_GWB1_39_12</name>
    <dbReference type="NCBI Taxonomy" id="1618574"/>
    <lineage>
        <taxon>Bacteria</taxon>
        <taxon>Candidatus Woeseibacteriota</taxon>
    </lineage>
</organism>
<dbReference type="AlphaFoldDB" id="A0A0G0Q631"/>
<comment type="caution">
    <text evidence="2">The sequence shown here is derived from an EMBL/GenBank/DDBJ whole genome shotgun (WGS) entry which is preliminary data.</text>
</comment>
<evidence type="ECO:0000256" key="1">
    <source>
        <dbReference type="SAM" id="MobiDB-lite"/>
    </source>
</evidence>
<accession>A0A0G0Q631</accession>